<proteinExistence type="predicted"/>
<dbReference type="RefSeq" id="WP_301193064.1">
    <property type="nucleotide sequence ID" value="NZ_JAPDPJ010000120.1"/>
</dbReference>
<dbReference type="PANTHER" id="PTHR30349">
    <property type="entry name" value="PHAGE INTEGRASE-RELATED"/>
    <property type="match status" value="1"/>
</dbReference>
<evidence type="ECO:0000256" key="5">
    <source>
        <dbReference type="PROSITE-ProRule" id="PRU01248"/>
    </source>
</evidence>
<dbReference type="Gene3D" id="1.10.443.10">
    <property type="entry name" value="Intergrase catalytic core"/>
    <property type="match status" value="1"/>
</dbReference>
<evidence type="ECO:0000259" key="6">
    <source>
        <dbReference type="PROSITE" id="PS51898"/>
    </source>
</evidence>
<dbReference type="PROSITE" id="PS51900">
    <property type="entry name" value="CB"/>
    <property type="match status" value="1"/>
</dbReference>
<dbReference type="InterPro" id="IPR013762">
    <property type="entry name" value="Integrase-like_cat_sf"/>
</dbReference>
<evidence type="ECO:0000313" key="8">
    <source>
        <dbReference type="EMBL" id="MCW3789515.1"/>
    </source>
</evidence>
<keyword evidence="9" id="KW-1185">Reference proteome</keyword>
<keyword evidence="1" id="KW-0159">Chromosome partition</keyword>
<name>A0AAE3M9X0_9BACT</name>
<dbReference type="GO" id="GO:0006310">
    <property type="term" value="P:DNA recombination"/>
    <property type="evidence" value="ECO:0007669"/>
    <property type="project" value="UniProtKB-KW"/>
</dbReference>
<dbReference type="Proteomes" id="UP001209229">
    <property type="component" value="Unassembled WGS sequence"/>
</dbReference>
<dbReference type="Pfam" id="PF13495">
    <property type="entry name" value="Phage_int_SAM_4"/>
    <property type="match status" value="1"/>
</dbReference>
<dbReference type="SUPFAM" id="SSF56349">
    <property type="entry name" value="DNA breaking-rejoining enzymes"/>
    <property type="match status" value="1"/>
</dbReference>
<dbReference type="InterPro" id="IPR010998">
    <property type="entry name" value="Integrase_recombinase_N"/>
</dbReference>
<dbReference type="GO" id="GO:0003677">
    <property type="term" value="F:DNA binding"/>
    <property type="evidence" value="ECO:0007669"/>
    <property type="project" value="UniProtKB-UniRule"/>
</dbReference>
<dbReference type="Pfam" id="PF00589">
    <property type="entry name" value="Phage_integrase"/>
    <property type="match status" value="1"/>
</dbReference>
<sequence length="480" mass="55865">MNDRPVIYLNRIQKGNTELCALYFKKNDSILKRILQNDWIKWDVSDSKFIVSSTPNTIGLLVDIFEDIAEVNTHYYEAQLKGMTEETIIGDCSYFNGVLQPIEKLGVVTLVPYKDANNRLIVLKYTYSKKVNKILVNSKYSHWNQELKMFVIQPKLQYLKAFINEVLPKLQIRINNELKIKDYHILQLLYEQTYHKDYLFKSCPVEFIKFMQLKGYSENTINTYYYFVLRFINSYKRNSLSQIDNFLPQQINEYHQYMLGEKSYSHKTINQSVSAIKLYYKGFLKKEIELQGVIRPKVGRPLPKVWSKQEVSTILRSIDNLKHKALLSLLYGSGLRIGEALSLKLSDIDSKRMRVRIFEGKGKKDRYSILGESQLSLLRQYYKEYKPKNYLFEGQIGGTYSAGSAGKVLKRAITKSGVQQRGGLHSLRHSFATHLLESGTDLRYIQELLGHNSSKTTEIYTHVSNKYLQQIKSPLDDLNV</sequence>
<protein>
    <submittedName>
        <fullName evidence="8">Site-specific integrase</fullName>
    </submittedName>
</protein>
<evidence type="ECO:0000256" key="1">
    <source>
        <dbReference type="ARBA" id="ARBA00022829"/>
    </source>
</evidence>
<feature type="domain" description="Core-binding (CB)" evidence="7">
    <location>
        <begin position="198"/>
        <end position="284"/>
    </location>
</feature>
<organism evidence="8 9">
    <name type="scientific">Plebeiibacterium sediminum</name>
    <dbReference type="NCBI Taxonomy" id="2992112"/>
    <lineage>
        <taxon>Bacteria</taxon>
        <taxon>Pseudomonadati</taxon>
        <taxon>Bacteroidota</taxon>
        <taxon>Bacteroidia</taxon>
        <taxon>Marinilabiliales</taxon>
        <taxon>Marinilabiliaceae</taxon>
        <taxon>Plebeiibacterium</taxon>
    </lineage>
</organism>
<reference evidence="8" key="1">
    <citation type="submission" date="2022-10" db="EMBL/GenBank/DDBJ databases">
        <authorList>
            <person name="Yu W.X."/>
        </authorList>
    </citation>
    <scope>NUCLEOTIDE SEQUENCE</scope>
    <source>
        <strain evidence="8">AAT</strain>
    </source>
</reference>
<comment type="caution">
    <text evidence="8">The sequence shown here is derived from an EMBL/GenBank/DDBJ whole genome shotgun (WGS) entry which is preliminary data.</text>
</comment>
<dbReference type="InterPro" id="IPR011010">
    <property type="entry name" value="DNA_brk_join_enz"/>
</dbReference>
<gene>
    <name evidence="8" type="ORF">OM075_23855</name>
</gene>
<feature type="domain" description="Tyr recombinase" evidence="6">
    <location>
        <begin position="301"/>
        <end position="473"/>
    </location>
</feature>
<keyword evidence="3 5" id="KW-0238">DNA-binding</keyword>
<dbReference type="EMBL" id="JAPDPJ010000120">
    <property type="protein sequence ID" value="MCW3789515.1"/>
    <property type="molecule type" value="Genomic_DNA"/>
</dbReference>
<evidence type="ECO:0000256" key="4">
    <source>
        <dbReference type="ARBA" id="ARBA00023172"/>
    </source>
</evidence>
<evidence type="ECO:0000256" key="2">
    <source>
        <dbReference type="ARBA" id="ARBA00022908"/>
    </source>
</evidence>
<dbReference type="PROSITE" id="PS51898">
    <property type="entry name" value="TYR_RECOMBINASE"/>
    <property type="match status" value="1"/>
</dbReference>
<evidence type="ECO:0000259" key="7">
    <source>
        <dbReference type="PROSITE" id="PS51900"/>
    </source>
</evidence>
<dbReference type="GO" id="GO:0007059">
    <property type="term" value="P:chromosome segregation"/>
    <property type="evidence" value="ECO:0007669"/>
    <property type="project" value="UniProtKB-KW"/>
</dbReference>
<dbReference type="Gene3D" id="1.10.150.130">
    <property type="match status" value="1"/>
</dbReference>
<evidence type="ECO:0000256" key="3">
    <source>
        <dbReference type="ARBA" id="ARBA00023125"/>
    </source>
</evidence>
<dbReference type="InterPro" id="IPR044068">
    <property type="entry name" value="CB"/>
</dbReference>
<dbReference type="GO" id="GO:0015074">
    <property type="term" value="P:DNA integration"/>
    <property type="evidence" value="ECO:0007669"/>
    <property type="project" value="UniProtKB-KW"/>
</dbReference>
<accession>A0AAE3M9X0</accession>
<dbReference type="AlphaFoldDB" id="A0AAE3M9X0"/>
<keyword evidence="2" id="KW-0229">DNA integration</keyword>
<dbReference type="InterPro" id="IPR050090">
    <property type="entry name" value="Tyrosine_recombinase_XerCD"/>
</dbReference>
<dbReference type="PANTHER" id="PTHR30349:SF81">
    <property type="entry name" value="TYROSINE RECOMBINASE XERC"/>
    <property type="match status" value="1"/>
</dbReference>
<evidence type="ECO:0000313" key="9">
    <source>
        <dbReference type="Proteomes" id="UP001209229"/>
    </source>
</evidence>
<dbReference type="InterPro" id="IPR004107">
    <property type="entry name" value="Integrase_SAM-like_N"/>
</dbReference>
<keyword evidence="4" id="KW-0233">DNA recombination</keyword>
<dbReference type="InterPro" id="IPR002104">
    <property type="entry name" value="Integrase_catalytic"/>
</dbReference>